<comment type="caution">
    <text evidence="1">The sequence shown here is derived from an EMBL/GenBank/DDBJ whole genome shotgun (WGS) entry which is preliminary data.</text>
</comment>
<dbReference type="Gene3D" id="2.130.10.10">
    <property type="entry name" value="YVTN repeat-like/Quinoprotein amine dehydrogenase"/>
    <property type="match status" value="1"/>
</dbReference>
<protein>
    <submittedName>
        <fullName evidence="1">Oxidoreductase</fullName>
    </submittedName>
</protein>
<accession>A0ABY3MEA2</accession>
<gene>
    <name evidence="1" type="ORF">ES677_00445</name>
</gene>
<evidence type="ECO:0000313" key="1">
    <source>
        <dbReference type="EMBL" id="TYC17880.1"/>
    </source>
</evidence>
<name>A0ABY3MEA2_9FLAO</name>
<dbReference type="EMBL" id="VSKN01000001">
    <property type="protein sequence ID" value="TYC17880.1"/>
    <property type="molecule type" value="Genomic_DNA"/>
</dbReference>
<dbReference type="InterPro" id="IPR015943">
    <property type="entry name" value="WD40/YVTN_repeat-like_dom_sf"/>
</dbReference>
<dbReference type="RefSeq" id="WP_148380111.1">
    <property type="nucleotide sequence ID" value="NZ_VSKN01000001.1"/>
</dbReference>
<keyword evidence="2" id="KW-1185">Reference proteome</keyword>
<reference evidence="1 2" key="1">
    <citation type="submission" date="2019-08" db="EMBL/GenBank/DDBJ databases">
        <title>Genomes of Antarctic Bizionia species.</title>
        <authorList>
            <person name="Bowman J.P."/>
        </authorList>
    </citation>
    <scope>NUCLEOTIDE SEQUENCE [LARGE SCALE GENOMIC DNA]</scope>
    <source>
        <strain evidence="1 2">IC164</strain>
    </source>
</reference>
<dbReference type="PANTHER" id="PTHR47199">
    <property type="entry name" value="PHOTOSYSTEM II STABILITY/ASSEMBLY FACTOR HCF136, CHLOROPLASTIC"/>
    <property type="match status" value="1"/>
</dbReference>
<dbReference type="CDD" id="cd15482">
    <property type="entry name" value="Sialidase_non-viral"/>
    <property type="match status" value="1"/>
</dbReference>
<organism evidence="1 2">
    <name type="scientific">Bizionia gelidisalsuginis</name>
    <dbReference type="NCBI Taxonomy" id="291188"/>
    <lineage>
        <taxon>Bacteria</taxon>
        <taxon>Pseudomonadati</taxon>
        <taxon>Bacteroidota</taxon>
        <taxon>Flavobacteriia</taxon>
        <taxon>Flavobacteriales</taxon>
        <taxon>Flavobacteriaceae</taxon>
        <taxon>Bizionia</taxon>
    </lineage>
</organism>
<dbReference type="PANTHER" id="PTHR47199:SF2">
    <property type="entry name" value="PHOTOSYSTEM II STABILITY_ASSEMBLY FACTOR HCF136, CHLOROPLASTIC"/>
    <property type="match status" value="1"/>
</dbReference>
<dbReference type="Proteomes" id="UP000323621">
    <property type="component" value="Unassembled WGS sequence"/>
</dbReference>
<evidence type="ECO:0000313" key="2">
    <source>
        <dbReference type="Proteomes" id="UP000323621"/>
    </source>
</evidence>
<dbReference type="SUPFAM" id="SSF110296">
    <property type="entry name" value="Oligoxyloglucan reducing end-specific cellobiohydrolase"/>
    <property type="match status" value="1"/>
</dbReference>
<proteinExistence type="predicted"/>
<sequence length="368" mass="40094">MKTKLLVLLTIVLCYGCKKDYKNEASGVSERPSEIVKKSFSEVEIAVLLNDSILNIRALELLKNDAGCYFLTSEGLAGQIKTPDLNNVFLDEITYPITVDADKKGLNFRALAVTTNANFGVTVGSPAYVYKIDDSGASLVYQESHKNAFYDAMAFWNDNEGIAIGDPTDSCMSIIVTRDGGETWTKIECGNLPRAKDGEAAFAASNTNIKIIGDNTWVATGGKSSRVLFSSDKGQTWSVFETPIVQGLQTTGMYSIDFYNDKIGYAIGGDYTKPDGNAVNKIKTNDGGKTWQVAAKNKAPGYRSCVQYVPNSNGEGLVAVGFNGIDYSNDSGENWMHLTNEGFYTIRFVNDSIAYAAGDKRIAKLNFR</sequence>